<evidence type="ECO:0000313" key="1">
    <source>
        <dbReference type="EMBL" id="JAD21531.1"/>
    </source>
</evidence>
<sequence length="24" mass="2851">MQEFSYGNISTRILHSCSRLYFPT</sequence>
<dbReference type="EMBL" id="GBRH01276364">
    <property type="protein sequence ID" value="JAD21531.1"/>
    <property type="molecule type" value="Transcribed_RNA"/>
</dbReference>
<protein>
    <submittedName>
        <fullName evidence="1">Uncharacterized protein</fullName>
    </submittedName>
</protein>
<reference evidence="1" key="1">
    <citation type="submission" date="2014-09" db="EMBL/GenBank/DDBJ databases">
        <authorList>
            <person name="Magalhaes I.L.F."/>
            <person name="Oliveira U."/>
            <person name="Santos F.R."/>
            <person name="Vidigal T.H.D.A."/>
            <person name="Brescovit A.D."/>
            <person name="Santos A.J."/>
        </authorList>
    </citation>
    <scope>NUCLEOTIDE SEQUENCE</scope>
    <source>
        <tissue evidence="1">Shoot tissue taken approximately 20 cm above the soil surface</tissue>
    </source>
</reference>
<accession>A0A0A8Y640</accession>
<name>A0A0A8Y640_ARUDO</name>
<dbReference type="AlphaFoldDB" id="A0A0A8Y640"/>
<proteinExistence type="predicted"/>
<organism evidence="1">
    <name type="scientific">Arundo donax</name>
    <name type="common">Giant reed</name>
    <name type="synonym">Donax arundinaceus</name>
    <dbReference type="NCBI Taxonomy" id="35708"/>
    <lineage>
        <taxon>Eukaryota</taxon>
        <taxon>Viridiplantae</taxon>
        <taxon>Streptophyta</taxon>
        <taxon>Embryophyta</taxon>
        <taxon>Tracheophyta</taxon>
        <taxon>Spermatophyta</taxon>
        <taxon>Magnoliopsida</taxon>
        <taxon>Liliopsida</taxon>
        <taxon>Poales</taxon>
        <taxon>Poaceae</taxon>
        <taxon>PACMAD clade</taxon>
        <taxon>Arundinoideae</taxon>
        <taxon>Arundineae</taxon>
        <taxon>Arundo</taxon>
    </lineage>
</organism>
<reference evidence="1" key="2">
    <citation type="journal article" date="2015" name="Data Brief">
        <title>Shoot transcriptome of the giant reed, Arundo donax.</title>
        <authorList>
            <person name="Barrero R.A."/>
            <person name="Guerrero F.D."/>
            <person name="Moolhuijzen P."/>
            <person name="Goolsby J.A."/>
            <person name="Tidwell J."/>
            <person name="Bellgard S.E."/>
            <person name="Bellgard M.I."/>
        </authorList>
    </citation>
    <scope>NUCLEOTIDE SEQUENCE</scope>
    <source>
        <tissue evidence="1">Shoot tissue taken approximately 20 cm above the soil surface</tissue>
    </source>
</reference>